<reference evidence="2" key="1">
    <citation type="journal article" date="2007" name="Nature">
        <title>The grapevine genome sequence suggests ancestral hexaploidization in major angiosperm phyla.</title>
        <authorList>
            <consortium name="The French-Italian Public Consortium for Grapevine Genome Characterization."/>
            <person name="Jaillon O."/>
            <person name="Aury J.-M."/>
            <person name="Noel B."/>
            <person name="Policriti A."/>
            <person name="Clepet C."/>
            <person name="Casagrande A."/>
            <person name="Choisne N."/>
            <person name="Aubourg S."/>
            <person name="Vitulo N."/>
            <person name="Jubin C."/>
            <person name="Vezzi A."/>
            <person name="Legeai F."/>
            <person name="Hugueney P."/>
            <person name="Dasilva C."/>
            <person name="Horner D."/>
            <person name="Mica E."/>
            <person name="Jublot D."/>
            <person name="Poulain J."/>
            <person name="Bruyere C."/>
            <person name="Billault A."/>
            <person name="Segurens B."/>
            <person name="Gouyvenoux M."/>
            <person name="Ugarte E."/>
            <person name="Cattonaro F."/>
            <person name="Anthouard V."/>
            <person name="Vico V."/>
            <person name="Del Fabbro C."/>
            <person name="Alaux M."/>
            <person name="Di Gaspero G."/>
            <person name="Dumas V."/>
            <person name="Felice N."/>
            <person name="Paillard S."/>
            <person name="Juman I."/>
            <person name="Moroldo M."/>
            <person name="Scalabrin S."/>
            <person name="Canaguier A."/>
            <person name="Le Clainche I."/>
            <person name="Malacrida G."/>
            <person name="Durand E."/>
            <person name="Pesole G."/>
            <person name="Laucou V."/>
            <person name="Chatelet P."/>
            <person name="Merdinoglu D."/>
            <person name="Delledonne M."/>
            <person name="Pezzotti M."/>
            <person name="Lecharny A."/>
            <person name="Scarpelli C."/>
            <person name="Artiguenave F."/>
            <person name="Pe M.E."/>
            <person name="Valle G."/>
            <person name="Morgante M."/>
            <person name="Caboche M."/>
            <person name="Adam-Blondon A.-F."/>
            <person name="Weissenbach J."/>
            <person name="Quetier F."/>
            <person name="Wincker P."/>
        </authorList>
    </citation>
    <scope>NUCLEOTIDE SEQUENCE [LARGE SCALE GENOMIC DNA]</scope>
    <source>
        <strain evidence="2">cv. Pinot noir / PN40024</strain>
    </source>
</reference>
<dbReference type="Proteomes" id="UP000009183">
    <property type="component" value="Chromosome 1"/>
</dbReference>
<dbReference type="HOGENOM" id="CLU_3280582_0_0_1"/>
<evidence type="ECO:0000313" key="2">
    <source>
        <dbReference type="Proteomes" id="UP000009183"/>
    </source>
</evidence>
<accession>F6HPD6</accession>
<dbReference type="EMBL" id="FN596002">
    <property type="protein sequence ID" value="CCB56564.1"/>
    <property type="molecule type" value="Genomic_DNA"/>
</dbReference>
<name>F6HPD6_VITVI</name>
<dbReference type="PaxDb" id="29760-VIT_01s0026g02090.t01"/>
<sequence>MKDTDQIQANILITKTSIVEECPCWKQHLIRHSSDVFLFHD</sequence>
<protein>
    <submittedName>
        <fullName evidence="1">Uncharacterized protein</fullName>
    </submittedName>
</protein>
<organism evidence="1 2">
    <name type="scientific">Vitis vinifera</name>
    <name type="common">Grape</name>
    <dbReference type="NCBI Taxonomy" id="29760"/>
    <lineage>
        <taxon>Eukaryota</taxon>
        <taxon>Viridiplantae</taxon>
        <taxon>Streptophyta</taxon>
        <taxon>Embryophyta</taxon>
        <taxon>Tracheophyta</taxon>
        <taxon>Spermatophyta</taxon>
        <taxon>Magnoliopsida</taxon>
        <taxon>eudicotyledons</taxon>
        <taxon>Gunneridae</taxon>
        <taxon>Pentapetalae</taxon>
        <taxon>rosids</taxon>
        <taxon>Vitales</taxon>
        <taxon>Vitaceae</taxon>
        <taxon>Viteae</taxon>
        <taxon>Vitis</taxon>
    </lineage>
</organism>
<dbReference type="InParanoid" id="F6HPD6"/>
<gene>
    <name evidence="1" type="ordered locus">VIT_01s0026g02090</name>
</gene>
<proteinExistence type="predicted"/>
<keyword evidence="2" id="KW-1185">Reference proteome</keyword>
<evidence type="ECO:0000313" key="1">
    <source>
        <dbReference type="EMBL" id="CCB56564.1"/>
    </source>
</evidence>
<dbReference type="AlphaFoldDB" id="F6HPD6"/>